<dbReference type="OrthoDB" id="3197907at2759"/>
<evidence type="ECO:0008006" key="3">
    <source>
        <dbReference type="Google" id="ProtNLM"/>
    </source>
</evidence>
<evidence type="ECO:0000313" key="2">
    <source>
        <dbReference type="Proteomes" id="UP000799291"/>
    </source>
</evidence>
<gene>
    <name evidence="1" type="ORF">K458DRAFT_323376</name>
</gene>
<feature type="non-terminal residue" evidence="1">
    <location>
        <position position="1"/>
    </location>
</feature>
<evidence type="ECO:0000313" key="1">
    <source>
        <dbReference type="EMBL" id="KAF2675924.1"/>
    </source>
</evidence>
<name>A0A6G1ICI0_9PLEO</name>
<organism evidence="1 2">
    <name type="scientific">Lentithecium fluviatile CBS 122367</name>
    <dbReference type="NCBI Taxonomy" id="1168545"/>
    <lineage>
        <taxon>Eukaryota</taxon>
        <taxon>Fungi</taxon>
        <taxon>Dikarya</taxon>
        <taxon>Ascomycota</taxon>
        <taxon>Pezizomycotina</taxon>
        <taxon>Dothideomycetes</taxon>
        <taxon>Pleosporomycetidae</taxon>
        <taxon>Pleosporales</taxon>
        <taxon>Massarineae</taxon>
        <taxon>Lentitheciaceae</taxon>
        <taxon>Lentithecium</taxon>
    </lineage>
</organism>
<proteinExistence type="predicted"/>
<reference evidence="1" key="1">
    <citation type="journal article" date="2020" name="Stud. Mycol.">
        <title>101 Dothideomycetes genomes: a test case for predicting lifestyles and emergence of pathogens.</title>
        <authorList>
            <person name="Haridas S."/>
            <person name="Albert R."/>
            <person name="Binder M."/>
            <person name="Bloem J."/>
            <person name="Labutti K."/>
            <person name="Salamov A."/>
            <person name="Andreopoulos B."/>
            <person name="Baker S."/>
            <person name="Barry K."/>
            <person name="Bills G."/>
            <person name="Bluhm B."/>
            <person name="Cannon C."/>
            <person name="Castanera R."/>
            <person name="Culley D."/>
            <person name="Daum C."/>
            <person name="Ezra D."/>
            <person name="Gonzalez J."/>
            <person name="Henrissat B."/>
            <person name="Kuo A."/>
            <person name="Liang C."/>
            <person name="Lipzen A."/>
            <person name="Lutzoni F."/>
            <person name="Magnuson J."/>
            <person name="Mondo S."/>
            <person name="Nolan M."/>
            <person name="Ohm R."/>
            <person name="Pangilinan J."/>
            <person name="Park H.-J."/>
            <person name="Ramirez L."/>
            <person name="Alfaro M."/>
            <person name="Sun H."/>
            <person name="Tritt A."/>
            <person name="Yoshinaga Y."/>
            <person name="Zwiers L.-H."/>
            <person name="Turgeon B."/>
            <person name="Goodwin S."/>
            <person name="Spatafora J."/>
            <person name="Crous P."/>
            <person name="Grigoriev I."/>
        </authorList>
    </citation>
    <scope>NUCLEOTIDE SEQUENCE</scope>
    <source>
        <strain evidence="1">CBS 122367</strain>
    </source>
</reference>
<keyword evidence="2" id="KW-1185">Reference proteome</keyword>
<sequence length="55" mass="6408">ALADHHRVPRTTLYARAHGRRLIKEKAKAQQYLQNYEEKALVNFLLHLSNLSQPV</sequence>
<protein>
    <recommendedName>
        <fullName evidence="3">HTH psq-type domain-containing protein</fullName>
    </recommendedName>
</protein>
<dbReference type="Proteomes" id="UP000799291">
    <property type="component" value="Unassembled WGS sequence"/>
</dbReference>
<dbReference type="EMBL" id="MU005644">
    <property type="protein sequence ID" value="KAF2675924.1"/>
    <property type="molecule type" value="Genomic_DNA"/>
</dbReference>
<accession>A0A6G1ICI0</accession>
<dbReference type="AlphaFoldDB" id="A0A6G1ICI0"/>